<comment type="caution">
    <text evidence="2">The sequence shown here is derived from an EMBL/GenBank/DDBJ whole genome shotgun (WGS) entry which is preliminary data.</text>
</comment>
<proteinExistence type="predicted"/>
<dbReference type="AlphaFoldDB" id="A0A4Z1IS14"/>
<dbReference type="OrthoDB" id="2016523at2759"/>
<dbReference type="PANTHER" id="PTHR31410">
    <property type="entry name" value="TRANSMEMBRANE PROTEIN 246"/>
    <property type="match status" value="1"/>
</dbReference>
<keyword evidence="1" id="KW-1133">Transmembrane helix</keyword>
<keyword evidence="1" id="KW-0472">Membrane</keyword>
<dbReference type="GO" id="GO:0000139">
    <property type="term" value="C:Golgi membrane"/>
    <property type="evidence" value="ECO:0007669"/>
    <property type="project" value="InterPro"/>
</dbReference>
<evidence type="ECO:0000313" key="3">
    <source>
        <dbReference type="Proteomes" id="UP000297527"/>
    </source>
</evidence>
<accession>A0A4Z1IS14</accession>
<sequence>MHCSNSLRKLPLPHPNALIPSRSASLSFITSTAIWLLLFTFFRHVYWRDPHSAFFDSTHVYEKDYSDRRQSSGLSFLDGLVESNQTSFFSNSTSNLSGDSDGDGDTEVPDMCIAYVTIKRDMQDRNEGRQYIDAALGTMIDGLSEEERKRVWISVLFADMDPSVHPLWEEEWLGRVVDDYGGYEVGGERREWLEELMKQKEWQIKGVFDYVYALSRCYDTHAPYIAIMEDDIVFAHDWFQRTISALNKIESLSQSPGDKFYNWIYLRLFYTETFQSWNEEVDFWYRHRYFLLFFAAPLFTITALIFIRSKIGEKRKTGGWLNNWTIFVIGVVVVPAFIALGFMVGKHNLPWWEFRGKDVVKMNSGGCCTQAMVFPREQVEGLRIYLTGRGNGQTDLMIEDYAENEGMERVALGKQVVQGGGGFDEIFMRLILCVGSRGDNQINAMSTWAFHFEEYDKVSMFGNSVYEES</sequence>
<feature type="transmembrane region" description="Helical" evidence="1">
    <location>
        <begin position="24"/>
        <end position="42"/>
    </location>
</feature>
<dbReference type="SUPFAM" id="SSF53448">
    <property type="entry name" value="Nucleotide-diphospho-sugar transferases"/>
    <property type="match status" value="1"/>
</dbReference>
<keyword evidence="3" id="KW-1185">Reference proteome</keyword>
<dbReference type="Proteomes" id="UP000297527">
    <property type="component" value="Unassembled WGS sequence"/>
</dbReference>
<organism evidence="2 3">
    <name type="scientific">Botryotinia convoluta</name>
    <dbReference type="NCBI Taxonomy" id="54673"/>
    <lineage>
        <taxon>Eukaryota</taxon>
        <taxon>Fungi</taxon>
        <taxon>Dikarya</taxon>
        <taxon>Ascomycota</taxon>
        <taxon>Pezizomycotina</taxon>
        <taxon>Leotiomycetes</taxon>
        <taxon>Helotiales</taxon>
        <taxon>Sclerotiniaceae</taxon>
        <taxon>Botryotinia</taxon>
    </lineage>
</organism>
<dbReference type="GO" id="GO:0006506">
    <property type="term" value="P:GPI anchor biosynthetic process"/>
    <property type="evidence" value="ECO:0007669"/>
    <property type="project" value="InterPro"/>
</dbReference>
<dbReference type="InterPro" id="IPR029675">
    <property type="entry name" value="PGAP4"/>
</dbReference>
<dbReference type="InterPro" id="IPR029044">
    <property type="entry name" value="Nucleotide-diphossugar_trans"/>
</dbReference>
<protein>
    <submittedName>
        <fullName evidence="2">Uncharacterized protein</fullName>
    </submittedName>
</protein>
<evidence type="ECO:0000313" key="2">
    <source>
        <dbReference type="EMBL" id="TGO59477.1"/>
    </source>
</evidence>
<dbReference type="EMBL" id="PQXN01000044">
    <property type="protein sequence ID" value="TGO59477.1"/>
    <property type="molecule type" value="Genomic_DNA"/>
</dbReference>
<dbReference type="PANTHER" id="PTHR31410:SF1">
    <property type="entry name" value="POST-GPI ATTACHMENT TO PROTEINS FACTOR 4"/>
    <property type="match status" value="1"/>
</dbReference>
<gene>
    <name evidence="2" type="ORF">BCON_0044g00370</name>
</gene>
<dbReference type="GO" id="GO:0016757">
    <property type="term" value="F:glycosyltransferase activity"/>
    <property type="evidence" value="ECO:0007669"/>
    <property type="project" value="InterPro"/>
</dbReference>
<evidence type="ECO:0000256" key="1">
    <source>
        <dbReference type="SAM" id="Phobius"/>
    </source>
</evidence>
<feature type="transmembrane region" description="Helical" evidence="1">
    <location>
        <begin position="289"/>
        <end position="307"/>
    </location>
</feature>
<reference evidence="2 3" key="1">
    <citation type="submission" date="2017-12" db="EMBL/GenBank/DDBJ databases">
        <title>Comparative genomics of Botrytis spp.</title>
        <authorList>
            <person name="Valero-Jimenez C.A."/>
            <person name="Tapia P."/>
            <person name="Veloso J."/>
            <person name="Silva-Moreno E."/>
            <person name="Staats M."/>
            <person name="Valdes J.H."/>
            <person name="Van Kan J.A.L."/>
        </authorList>
    </citation>
    <scope>NUCLEOTIDE SEQUENCE [LARGE SCALE GENOMIC DNA]</scope>
    <source>
        <strain evidence="2 3">MUCL11595</strain>
    </source>
</reference>
<feature type="transmembrane region" description="Helical" evidence="1">
    <location>
        <begin position="327"/>
        <end position="345"/>
    </location>
</feature>
<dbReference type="CDD" id="cd22189">
    <property type="entry name" value="PGAP4-like_fungal"/>
    <property type="match status" value="1"/>
</dbReference>
<keyword evidence="1" id="KW-0812">Transmembrane</keyword>
<name>A0A4Z1IS14_9HELO</name>